<accession>A0AAE9KAG5</accession>
<protein>
    <submittedName>
        <fullName evidence="2">Tetratricopeptide repeat protein</fullName>
    </submittedName>
</protein>
<feature type="transmembrane region" description="Helical" evidence="1">
    <location>
        <begin position="185"/>
        <end position="209"/>
    </location>
</feature>
<reference evidence="2" key="1">
    <citation type="submission" date="2022-02" db="EMBL/GenBank/DDBJ databases">
        <title>The genetically variable rfb locus in Leptospira is a mobile cassette and a molecular signature of serovar identity.</title>
        <authorList>
            <person name="Nieves C."/>
            <person name="Vincent A.T."/>
            <person name="Zarantonelli L."/>
            <person name="Picardeau M."/>
            <person name="Veyrier F.J."/>
            <person name="Buschiazzo A."/>
        </authorList>
    </citation>
    <scope>NUCLEOTIDE SEQUENCE</scope>
    <source>
        <strain evidence="2">IP1512017</strain>
        <plasmid evidence="2">p3_LIP1512017</plasmid>
    </source>
</reference>
<dbReference type="Gene3D" id="1.25.40.10">
    <property type="entry name" value="Tetratricopeptide repeat domain"/>
    <property type="match status" value="1"/>
</dbReference>
<keyword evidence="1" id="KW-0812">Transmembrane</keyword>
<keyword evidence="2" id="KW-0614">Plasmid</keyword>
<organism evidence="2 3">
    <name type="scientific">Leptospira noguchii</name>
    <dbReference type="NCBI Taxonomy" id="28182"/>
    <lineage>
        <taxon>Bacteria</taxon>
        <taxon>Pseudomonadati</taxon>
        <taxon>Spirochaetota</taxon>
        <taxon>Spirochaetia</taxon>
        <taxon>Leptospirales</taxon>
        <taxon>Leptospiraceae</taxon>
        <taxon>Leptospira</taxon>
    </lineage>
</organism>
<proteinExistence type="predicted"/>
<evidence type="ECO:0000313" key="2">
    <source>
        <dbReference type="EMBL" id="UOG58965.1"/>
    </source>
</evidence>
<name>A0AAE9KAG5_9LEPT</name>
<evidence type="ECO:0000256" key="1">
    <source>
        <dbReference type="SAM" id="Phobius"/>
    </source>
</evidence>
<sequence>MKRFYSIGNILRFILGLISILLFMFSFEIFSEDQTFSGGHEDAKKLLEEKRYLEAEKLAISLLTNNPSDVNAEYILTSAWVGLGREEVKKGNVDKAIELLKKASLKWPFDQDLKKEIELFSSISFKKNVSSPSSHIHDKNYAMFILVKETYDSIQELKLEIHSLANNKESDYYRQELASSSRREIIYVIIISAITLVSLLNIFAFYFLIQKKKQ</sequence>
<keyword evidence="1" id="KW-1133">Transmembrane helix</keyword>
<dbReference type="EMBL" id="CP091961">
    <property type="protein sequence ID" value="UOG58965.1"/>
    <property type="molecule type" value="Genomic_DNA"/>
</dbReference>
<geneLocation type="plasmid" evidence="2 3">
    <name>p3_LIP1512017</name>
</geneLocation>
<dbReference type="RefSeq" id="WP_243816269.1">
    <property type="nucleotide sequence ID" value="NZ_CP091961.1"/>
</dbReference>
<evidence type="ECO:0000313" key="3">
    <source>
        <dbReference type="Proteomes" id="UP000829829"/>
    </source>
</evidence>
<dbReference type="InterPro" id="IPR011990">
    <property type="entry name" value="TPR-like_helical_dom_sf"/>
</dbReference>
<keyword evidence="1" id="KW-0472">Membrane</keyword>
<dbReference type="Proteomes" id="UP000829829">
    <property type="component" value="Plasmid p3_LIP1512017"/>
</dbReference>
<gene>
    <name evidence="2" type="ORF">MAL03_20870</name>
</gene>
<dbReference type="AlphaFoldDB" id="A0AAE9KAG5"/>